<evidence type="ECO:0000313" key="5">
    <source>
        <dbReference type="EMBL" id="CAH0483048.1"/>
    </source>
</evidence>
<gene>
    <name evidence="5" type="ORF">PBS003_LOCUS9622</name>
</gene>
<evidence type="ECO:0000256" key="1">
    <source>
        <dbReference type="ARBA" id="ARBA00004123"/>
    </source>
</evidence>
<dbReference type="GO" id="GO:0005737">
    <property type="term" value="C:cytoplasm"/>
    <property type="evidence" value="ECO:0007669"/>
    <property type="project" value="UniProtKB-SubCell"/>
</dbReference>
<dbReference type="AlphaFoldDB" id="A0AAU9LCZ0"/>
<dbReference type="PANTHER" id="PTHR21664:SF1">
    <property type="entry name" value="NUDC DOMAIN-CONTAINING PROTEIN 1"/>
    <property type="match status" value="1"/>
</dbReference>
<evidence type="ECO:0008006" key="7">
    <source>
        <dbReference type="Google" id="ProtNLM"/>
    </source>
</evidence>
<dbReference type="Proteomes" id="UP001160483">
    <property type="component" value="Unassembled WGS sequence"/>
</dbReference>
<evidence type="ECO:0000256" key="4">
    <source>
        <dbReference type="ARBA" id="ARBA00023242"/>
    </source>
</evidence>
<dbReference type="InterPro" id="IPR037895">
    <property type="entry name" value="NUDCD1"/>
</dbReference>
<sequence length="555" mass="62039">MSVMEVNRTLVDKNFDCYELATDGIRRYATVLSIEALKPLGVSENMRKAHWESRVHYNALTADPFLSQSEDTSVAYYVNAEYQLVQVMSCKRAAEVKCENVYNLPVLTTRQENVSVLVADKGLVVYCDGQGTLYFLKAEADPKEGDKWSVVYKCSPWGVTPLLLLGASYDEQYQHIHVVVAEPLLEKETDGAFRLSLIRVKLKGSITASDVETESRDAGLEHVTLRIAIVTKLPAYVSFNGPEMVLLVDGTYQLLLEFAADKKEQTTMEKDTQGIATLMPHKRRHDEDELDDNEMAAFVSMLPRAGIGFHGKILKPKEPSELASLDSTTPLSERFHKSSTPFCSVDISFHDAPDVSTRYRKENIGSSERRSLEIPTAESVLNGIEECDGSDPNAKASLLLVNCTRQTVQQQVDIDCRNFQFLCPSARARGPNDLKSTLLFRNDVHGLVFELSSVCSRLKLQHTATLPAFGFVQASKQEQKFLSFHPSGSFACIGEFERRVFVYRGSNIKSDCNLHTRKQHVVEFGDQELVGMQLVNDSTILVLTSSHIYTLLLDA</sequence>
<evidence type="ECO:0000256" key="2">
    <source>
        <dbReference type="ARBA" id="ARBA00004496"/>
    </source>
</evidence>
<keyword evidence="3" id="KW-0963">Cytoplasm</keyword>
<organism evidence="5 6">
    <name type="scientific">Peronospora belbahrii</name>
    <dbReference type="NCBI Taxonomy" id="622444"/>
    <lineage>
        <taxon>Eukaryota</taxon>
        <taxon>Sar</taxon>
        <taxon>Stramenopiles</taxon>
        <taxon>Oomycota</taxon>
        <taxon>Peronosporomycetes</taxon>
        <taxon>Peronosporales</taxon>
        <taxon>Peronosporaceae</taxon>
        <taxon>Peronospora</taxon>
    </lineage>
</organism>
<evidence type="ECO:0000256" key="3">
    <source>
        <dbReference type="ARBA" id="ARBA00022490"/>
    </source>
</evidence>
<name>A0AAU9LCZ0_9STRA</name>
<reference evidence="5" key="1">
    <citation type="submission" date="2021-11" db="EMBL/GenBank/DDBJ databases">
        <authorList>
            <person name="Islam A."/>
            <person name="Islam S."/>
            <person name="Flora M.S."/>
            <person name="Rahman M."/>
            <person name="Ziaur R.M."/>
            <person name="Epstein J.H."/>
            <person name="Hassan M."/>
            <person name="Klassen M."/>
            <person name="Woodard K."/>
            <person name="Webb A."/>
            <person name="Webby R.J."/>
            <person name="El Zowalaty M.E."/>
        </authorList>
    </citation>
    <scope>NUCLEOTIDE SEQUENCE</scope>
    <source>
        <strain evidence="5">Pbs3</strain>
    </source>
</reference>
<evidence type="ECO:0000313" key="6">
    <source>
        <dbReference type="Proteomes" id="UP001160483"/>
    </source>
</evidence>
<keyword evidence="4" id="KW-0539">Nucleus</keyword>
<protein>
    <recommendedName>
        <fullName evidence="7">NudC domain-containing protein 1</fullName>
    </recommendedName>
</protein>
<dbReference type="PANTHER" id="PTHR21664">
    <property type="entry name" value="CHRONIC MYELOGENOUS LEUKEMIA TUMOR ANTIGEN 66"/>
    <property type="match status" value="1"/>
</dbReference>
<comment type="subcellular location">
    <subcellularLocation>
        <location evidence="2">Cytoplasm</location>
    </subcellularLocation>
    <subcellularLocation>
        <location evidence="1">Nucleus</location>
    </subcellularLocation>
</comment>
<dbReference type="EMBL" id="CAKKTJ010000337">
    <property type="protein sequence ID" value="CAH0483048.1"/>
    <property type="molecule type" value="Genomic_DNA"/>
</dbReference>
<dbReference type="GO" id="GO:0005634">
    <property type="term" value="C:nucleus"/>
    <property type="evidence" value="ECO:0007669"/>
    <property type="project" value="UniProtKB-SubCell"/>
</dbReference>
<proteinExistence type="predicted"/>
<accession>A0AAU9LCZ0</accession>
<comment type="caution">
    <text evidence="5">The sequence shown here is derived from an EMBL/GenBank/DDBJ whole genome shotgun (WGS) entry which is preliminary data.</text>
</comment>